<proteinExistence type="predicted"/>
<name>A0A1I7WUC6_HETBA</name>
<evidence type="ECO:0000256" key="1">
    <source>
        <dbReference type="ARBA" id="ARBA00022884"/>
    </source>
</evidence>
<dbReference type="InterPro" id="IPR025715">
    <property type="entry name" value="FoP_C"/>
</dbReference>
<accession>A0A1I7WUC6</accession>
<dbReference type="AlphaFoldDB" id="A0A1I7WUC6"/>
<feature type="domain" description="Chromatin target of PRMT1 protein C-terminal" evidence="3">
    <location>
        <begin position="12"/>
        <end position="74"/>
    </location>
</feature>
<evidence type="ECO:0000313" key="4">
    <source>
        <dbReference type="Proteomes" id="UP000095283"/>
    </source>
</evidence>
<dbReference type="GO" id="GO:0003723">
    <property type="term" value="F:RNA binding"/>
    <property type="evidence" value="ECO:0007669"/>
    <property type="project" value="UniProtKB-KW"/>
</dbReference>
<dbReference type="WBParaSite" id="Hba_08798">
    <property type="protein sequence ID" value="Hba_08798"/>
    <property type="gene ID" value="Hba_08798"/>
</dbReference>
<evidence type="ECO:0000256" key="2">
    <source>
        <dbReference type="SAM" id="MobiDB-lite"/>
    </source>
</evidence>
<reference evidence="5" key="1">
    <citation type="submission" date="2016-11" db="UniProtKB">
        <authorList>
            <consortium name="WormBaseParasite"/>
        </authorList>
    </citation>
    <scope>IDENTIFICATION</scope>
</reference>
<feature type="region of interest" description="Disordered" evidence="2">
    <location>
        <begin position="34"/>
        <end position="57"/>
    </location>
</feature>
<feature type="compositionally biased region" description="Basic residues" evidence="2">
    <location>
        <begin position="44"/>
        <end position="53"/>
    </location>
</feature>
<organism evidence="4 5">
    <name type="scientific">Heterorhabditis bacteriophora</name>
    <name type="common">Entomopathogenic nematode worm</name>
    <dbReference type="NCBI Taxonomy" id="37862"/>
    <lineage>
        <taxon>Eukaryota</taxon>
        <taxon>Metazoa</taxon>
        <taxon>Ecdysozoa</taxon>
        <taxon>Nematoda</taxon>
        <taxon>Chromadorea</taxon>
        <taxon>Rhabditida</taxon>
        <taxon>Rhabditina</taxon>
        <taxon>Rhabditomorpha</taxon>
        <taxon>Strongyloidea</taxon>
        <taxon>Heterorhabditidae</taxon>
        <taxon>Heterorhabditis</taxon>
    </lineage>
</organism>
<dbReference type="Proteomes" id="UP000095283">
    <property type="component" value="Unplaced"/>
</dbReference>
<keyword evidence="1" id="KW-0694">RNA-binding</keyword>
<protein>
    <submittedName>
        <fullName evidence="5">FoP_duplication domain-containing protein</fullName>
    </submittedName>
</protein>
<evidence type="ECO:0000313" key="5">
    <source>
        <dbReference type="WBParaSite" id="Hba_08798"/>
    </source>
</evidence>
<sequence length="75" mass="8727">MFINYWFHVYYRERRNGGASTFLDRTVGFKKGGFGQNKKDSKLGRGKRDKKPQKSVAQLDAELESYMSKGKDMEI</sequence>
<dbReference type="SMART" id="SM01218">
    <property type="entry name" value="FoP_duplication"/>
    <property type="match status" value="1"/>
</dbReference>
<dbReference type="Pfam" id="PF13865">
    <property type="entry name" value="FoP_duplication"/>
    <property type="match status" value="1"/>
</dbReference>
<evidence type="ECO:0000259" key="3">
    <source>
        <dbReference type="SMART" id="SM01218"/>
    </source>
</evidence>
<keyword evidence="4" id="KW-1185">Reference proteome</keyword>